<dbReference type="OrthoDB" id="7862519at2"/>
<feature type="transmembrane region" description="Helical" evidence="1">
    <location>
        <begin position="46"/>
        <end position="64"/>
    </location>
</feature>
<dbReference type="RefSeq" id="WP_005858789.1">
    <property type="nucleotide sequence ID" value="NZ_AAYA01000006.1"/>
</dbReference>
<dbReference type="AlphaFoldDB" id="A3K3C8"/>
<keyword evidence="1" id="KW-0812">Transmembrane</keyword>
<dbReference type="EMBL" id="AAYA01000006">
    <property type="protein sequence ID" value="EBA08042.1"/>
    <property type="molecule type" value="Genomic_DNA"/>
</dbReference>
<evidence type="ECO:0000256" key="1">
    <source>
        <dbReference type="SAM" id="Phobius"/>
    </source>
</evidence>
<evidence type="ECO:0000313" key="2">
    <source>
        <dbReference type="EMBL" id="EBA08042.1"/>
    </source>
</evidence>
<proteinExistence type="predicted"/>
<sequence>MSKPELARIESSAPRRMIGVGAMLLLGGLLLYIAFAQPPEAMLWRVFLLVLGGLTLWFSSRMWVSTGHALILTDDALTDSDGTIVARLDQIARVDRSMFAAKPSNGFLLILKEPAPRAWRPGLWWRLGRRVAVGGVTAGSATKPVADMISVKLASKD</sequence>
<keyword evidence="1" id="KW-0472">Membrane</keyword>
<evidence type="ECO:0000313" key="3">
    <source>
        <dbReference type="Proteomes" id="UP000005713"/>
    </source>
</evidence>
<keyword evidence="3" id="KW-1185">Reference proteome</keyword>
<gene>
    <name evidence="2" type="ORF">SSE37_10879</name>
</gene>
<dbReference type="eggNOG" id="ENOG5032RXY">
    <property type="taxonomic scope" value="Bacteria"/>
</dbReference>
<accession>A3K3C8</accession>
<keyword evidence="1" id="KW-1133">Transmembrane helix</keyword>
<evidence type="ECO:0008006" key="4">
    <source>
        <dbReference type="Google" id="ProtNLM"/>
    </source>
</evidence>
<organism evidence="2 3">
    <name type="scientific">Sagittula stellata (strain ATCC 700073 / DSM 11524 / E-37)</name>
    <dbReference type="NCBI Taxonomy" id="388399"/>
    <lineage>
        <taxon>Bacteria</taxon>
        <taxon>Pseudomonadati</taxon>
        <taxon>Pseudomonadota</taxon>
        <taxon>Alphaproteobacteria</taxon>
        <taxon>Rhodobacterales</taxon>
        <taxon>Roseobacteraceae</taxon>
        <taxon>Sagittula</taxon>
    </lineage>
</organism>
<protein>
    <recommendedName>
        <fullName evidence="4">PH domain-containing protein</fullName>
    </recommendedName>
</protein>
<name>A3K3C8_SAGS3</name>
<dbReference type="Proteomes" id="UP000005713">
    <property type="component" value="Unassembled WGS sequence"/>
</dbReference>
<reference evidence="2 3" key="1">
    <citation type="submission" date="2006-06" db="EMBL/GenBank/DDBJ databases">
        <authorList>
            <person name="Moran M.A."/>
            <person name="Ferriera S."/>
            <person name="Johnson J."/>
            <person name="Kravitz S."/>
            <person name="Beeson K."/>
            <person name="Sutton G."/>
            <person name="Rogers Y.-H."/>
            <person name="Friedman R."/>
            <person name="Frazier M."/>
            <person name="Venter J.C."/>
        </authorList>
    </citation>
    <scope>NUCLEOTIDE SEQUENCE [LARGE SCALE GENOMIC DNA]</scope>
    <source>
        <strain evidence="2 3">E-37</strain>
    </source>
</reference>
<comment type="caution">
    <text evidence="2">The sequence shown here is derived from an EMBL/GenBank/DDBJ whole genome shotgun (WGS) entry which is preliminary data.</text>
</comment>